<keyword evidence="12" id="KW-1185">Reference proteome</keyword>
<sequence>MNQSKFKQGCGMACVLLFCLQAGAQIKPTWESMAEHYTVPEWFVDGKIGVWMHWGIPSATDEDRPNDGSHYGRRMYGPNDGESGAQLKMTEELTAFHTKRYGPPSEFGYEDLVPLFTAEKWDPDALVDYVKGNGARFVMPVACHHDNFDMYDSFHPWNSAAMGPKRDTLKEWKAAAQKHGLKFGVSTHLYWSPRFFNTARQYQKPGTLEAKLFNMEFDPKEYSRQDSWNEHWYARCWEIIEKYDPDLFNNDCPFPSEKTGKSLGVQLFSSYINRDLKENNGKQTVVFSCKSGNLDRKAFTYNLERGASADIQPEPWMWATDLSGGWYYRKGAVNKMSVPVMIGNAVDAISKNGVVMMNIALKGDGTIPANQAAYLDAFGIFLKTCGEGIYGSRPWNIYGEGPTRIKDGRQGENKADFTQADIRFTTKDGVLYAFVLAKPEKDIVIKALADGGLYGKRISSISMLGSSEKLKWKQASDALVISLPKSLPEGLCVVGFRID</sequence>
<dbReference type="GO" id="GO:0006004">
    <property type="term" value="P:fucose metabolic process"/>
    <property type="evidence" value="ECO:0007669"/>
    <property type="project" value="InterPro"/>
</dbReference>
<evidence type="ECO:0000256" key="1">
    <source>
        <dbReference type="ARBA" id="ARBA00004071"/>
    </source>
</evidence>
<feature type="chain" id="PRO_5025374867" description="alpha-L-fucosidase" evidence="8">
    <location>
        <begin position="25"/>
        <end position="499"/>
    </location>
</feature>
<evidence type="ECO:0000256" key="2">
    <source>
        <dbReference type="ARBA" id="ARBA00007951"/>
    </source>
</evidence>
<dbReference type="InterPro" id="IPR000933">
    <property type="entry name" value="Glyco_hydro_29"/>
</dbReference>
<dbReference type="InterPro" id="IPR057739">
    <property type="entry name" value="Glyco_hydro_29_N"/>
</dbReference>
<name>A0A6C2TZC9_PONDE</name>
<keyword evidence="4 8" id="KW-0732">Signal</keyword>
<keyword evidence="6" id="KW-0326">Glycosidase</keyword>
<dbReference type="EC" id="3.2.1.51" evidence="3"/>
<accession>A0A6C2TZC9</accession>
<dbReference type="InterPro" id="IPR031919">
    <property type="entry name" value="Fucosidase_C"/>
</dbReference>
<dbReference type="Gene3D" id="2.60.40.1180">
    <property type="entry name" value="Golgi alpha-mannosidase II"/>
    <property type="match status" value="1"/>
</dbReference>
<dbReference type="GO" id="GO:0016139">
    <property type="term" value="P:glycoside catabolic process"/>
    <property type="evidence" value="ECO:0007669"/>
    <property type="project" value="TreeGrafter"/>
</dbReference>
<evidence type="ECO:0000259" key="10">
    <source>
        <dbReference type="Pfam" id="PF16757"/>
    </source>
</evidence>
<evidence type="ECO:0000256" key="3">
    <source>
        <dbReference type="ARBA" id="ARBA00012662"/>
    </source>
</evidence>
<evidence type="ECO:0000256" key="5">
    <source>
        <dbReference type="ARBA" id="ARBA00022801"/>
    </source>
</evidence>
<comment type="similarity">
    <text evidence="2">Belongs to the glycosyl hydrolase 29 family.</text>
</comment>
<evidence type="ECO:0000256" key="6">
    <source>
        <dbReference type="ARBA" id="ARBA00023295"/>
    </source>
</evidence>
<dbReference type="Pfam" id="PF16757">
    <property type="entry name" value="Fucosidase_C"/>
    <property type="match status" value="1"/>
</dbReference>
<dbReference type="PANTHER" id="PTHR10030">
    <property type="entry name" value="ALPHA-L-FUCOSIDASE"/>
    <property type="match status" value="1"/>
</dbReference>
<feature type="domain" description="Alpha-L-fucosidase C-terminal" evidence="10">
    <location>
        <begin position="416"/>
        <end position="486"/>
    </location>
</feature>
<gene>
    <name evidence="11" type="ORF">PDESU_01604</name>
</gene>
<evidence type="ECO:0000256" key="8">
    <source>
        <dbReference type="SAM" id="SignalP"/>
    </source>
</evidence>
<dbReference type="AlphaFoldDB" id="A0A6C2TZC9"/>
<evidence type="ECO:0000259" key="9">
    <source>
        <dbReference type="Pfam" id="PF01120"/>
    </source>
</evidence>
<dbReference type="GO" id="GO:0005764">
    <property type="term" value="C:lysosome"/>
    <property type="evidence" value="ECO:0007669"/>
    <property type="project" value="TreeGrafter"/>
</dbReference>
<dbReference type="Pfam" id="PF01120">
    <property type="entry name" value="Alpha_L_fucos"/>
    <property type="match status" value="1"/>
</dbReference>
<feature type="region of interest" description="Disordered" evidence="7">
    <location>
        <begin position="62"/>
        <end position="84"/>
    </location>
</feature>
<evidence type="ECO:0000313" key="12">
    <source>
        <dbReference type="Proteomes" id="UP000366872"/>
    </source>
</evidence>
<reference evidence="11 12" key="1">
    <citation type="submission" date="2019-04" db="EMBL/GenBank/DDBJ databases">
        <authorList>
            <person name="Van Vliet M D."/>
        </authorList>
    </citation>
    <scope>NUCLEOTIDE SEQUENCE [LARGE SCALE GENOMIC DNA]</scope>
    <source>
        <strain evidence="11 12">F1</strain>
    </source>
</reference>
<keyword evidence="5" id="KW-0378">Hydrolase</keyword>
<dbReference type="Gene3D" id="3.20.20.80">
    <property type="entry name" value="Glycosidases"/>
    <property type="match status" value="1"/>
</dbReference>
<feature type="domain" description="Glycoside hydrolase family 29 N-terminal" evidence="9">
    <location>
        <begin position="22"/>
        <end position="387"/>
    </location>
</feature>
<dbReference type="GO" id="GO:0004560">
    <property type="term" value="F:alpha-L-fucosidase activity"/>
    <property type="evidence" value="ECO:0007669"/>
    <property type="project" value="InterPro"/>
</dbReference>
<dbReference type="InterPro" id="IPR017853">
    <property type="entry name" value="GH"/>
</dbReference>
<comment type="function">
    <text evidence="1">Alpha-L-fucosidase is responsible for hydrolyzing the alpha-1,6-linked fucose joined to the reducing-end N-acetylglucosamine of the carbohydrate moieties of glycoproteins.</text>
</comment>
<evidence type="ECO:0000256" key="4">
    <source>
        <dbReference type="ARBA" id="ARBA00022729"/>
    </source>
</evidence>
<evidence type="ECO:0000256" key="7">
    <source>
        <dbReference type="SAM" id="MobiDB-lite"/>
    </source>
</evidence>
<dbReference type="PIRSF" id="PIRSF001092">
    <property type="entry name" value="Alpha-L-fucosidase"/>
    <property type="match status" value="1"/>
</dbReference>
<dbReference type="InterPro" id="IPR016286">
    <property type="entry name" value="FUC_metazoa-typ"/>
</dbReference>
<organism evidence="11 12">
    <name type="scientific">Pontiella desulfatans</name>
    <dbReference type="NCBI Taxonomy" id="2750659"/>
    <lineage>
        <taxon>Bacteria</taxon>
        <taxon>Pseudomonadati</taxon>
        <taxon>Kiritimatiellota</taxon>
        <taxon>Kiritimatiellia</taxon>
        <taxon>Kiritimatiellales</taxon>
        <taxon>Pontiellaceae</taxon>
        <taxon>Pontiella</taxon>
    </lineage>
</organism>
<dbReference type="Proteomes" id="UP000366872">
    <property type="component" value="Unassembled WGS sequence"/>
</dbReference>
<dbReference type="RefSeq" id="WP_136078667.1">
    <property type="nucleotide sequence ID" value="NZ_CAAHFG010000001.1"/>
</dbReference>
<dbReference type="InterPro" id="IPR013780">
    <property type="entry name" value="Glyco_hydro_b"/>
</dbReference>
<evidence type="ECO:0000313" key="11">
    <source>
        <dbReference type="EMBL" id="VGO13050.1"/>
    </source>
</evidence>
<dbReference type="EMBL" id="CAAHFG010000001">
    <property type="protein sequence ID" value="VGO13050.1"/>
    <property type="molecule type" value="Genomic_DNA"/>
</dbReference>
<proteinExistence type="inferred from homology"/>
<protein>
    <recommendedName>
        <fullName evidence="3">alpha-L-fucosidase</fullName>
        <ecNumber evidence="3">3.2.1.51</ecNumber>
    </recommendedName>
</protein>
<feature type="signal peptide" evidence="8">
    <location>
        <begin position="1"/>
        <end position="24"/>
    </location>
</feature>
<dbReference type="SUPFAM" id="SSF51445">
    <property type="entry name" value="(Trans)glycosidases"/>
    <property type="match status" value="1"/>
</dbReference>
<dbReference type="SMART" id="SM00812">
    <property type="entry name" value="Alpha_L_fucos"/>
    <property type="match status" value="1"/>
</dbReference>
<dbReference type="PANTHER" id="PTHR10030:SF37">
    <property type="entry name" value="ALPHA-L-FUCOSIDASE-RELATED"/>
    <property type="match status" value="1"/>
</dbReference>